<dbReference type="EMBL" id="SHOA02000004">
    <property type="protein sequence ID" value="TDH71275.1"/>
    <property type="molecule type" value="Genomic_DNA"/>
</dbReference>
<proteinExistence type="predicted"/>
<organism evidence="1 2">
    <name type="scientific">Bremia lactucae</name>
    <name type="common">Lettuce downy mildew</name>
    <dbReference type="NCBI Taxonomy" id="4779"/>
    <lineage>
        <taxon>Eukaryota</taxon>
        <taxon>Sar</taxon>
        <taxon>Stramenopiles</taxon>
        <taxon>Oomycota</taxon>
        <taxon>Peronosporomycetes</taxon>
        <taxon>Peronosporales</taxon>
        <taxon>Peronosporaceae</taxon>
        <taxon>Bremia</taxon>
    </lineage>
</organism>
<comment type="caution">
    <text evidence="1">The sequence shown here is derived from an EMBL/GenBank/DDBJ whole genome shotgun (WGS) entry which is preliminary data.</text>
</comment>
<keyword evidence="2" id="KW-1185">Reference proteome</keyword>
<name>A0A976FR85_BRELC</name>
<dbReference type="Proteomes" id="UP000294530">
    <property type="component" value="Unassembled WGS sequence"/>
</dbReference>
<accession>A0A976FR85</accession>
<gene>
    <name evidence="1" type="ORF">CCR75_006604</name>
</gene>
<evidence type="ECO:0000313" key="1">
    <source>
        <dbReference type="EMBL" id="TDH71275.1"/>
    </source>
</evidence>
<dbReference type="KEGG" id="blac:94350343"/>
<protein>
    <submittedName>
        <fullName evidence="1">Uncharacterized protein</fullName>
    </submittedName>
</protein>
<dbReference type="GeneID" id="94350343"/>
<dbReference type="AlphaFoldDB" id="A0A976FR85"/>
<dbReference type="OrthoDB" id="10453048at2759"/>
<sequence length="106" mass="11920">MKSTRMESSVNGLNQIYSYAHELRASWVIHVARHGLNLPAFFCAIISLLRYGQAFVDNFNANVTSLEGNRGPVSKYALPDEKCKGKIELILDKNYYEGIACSLDFD</sequence>
<dbReference type="RefSeq" id="XP_067820774.1">
    <property type="nucleotide sequence ID" value="XM_067964672.1"/>
</dbReference>
<reference evidence="1 2" key="1">
    <citation type="journal article" date="2021" name="Genome Biol.">
        <title>AFLAP: assembly-free linkage analysis pipeline using k-mers from genome sequencing data.</title>
        <authorList>
            <person name="Fletcher K."/>
            <person name="Zhang L."/>
            <person name="Gil J."/>
            <person name="Han R."/>
            <person name="Cavanaugh K."/>
            <person name="Michelmore R."/>
        </authorList>
    </citation>
    <scope>NUCLEOTIDE SEQUENCE [LARGE SCALE GENOMIC DNA]</scope>
    <source>
        <strain evidence="1 2">SF5</strain>
    </source>
</reference>
<evidence type="ECO:0000313" key="2">
    <source>
        <dbReference type="Proteomes" id="UP000294530"/>
    </source>
</evidence>